<comment type="caution">
    <text evidence="2">The sequence shown here is derived from an EMBL/GenBank/DDBJ whole genome shotgun (WGS) entry which is preliminary data.</text>
</comment>
<reference evidence="2 3" key="1">
    <citation type="submission" date="2016-05" db="EMBL/GenBank/DDBJ databases">
        <title>Genomic Taxonomy of the Vibrionaceae.</title>
        <authorList>
            <person name="Gomez-Gil B."/>
            <person name="Enciso-Ibarra J."/>
        </authorList>
    </citation>
    <scope>NUCLEOTIDE SEQUENCE [LARGE SCALE GENOMIC DNA]</scope>
    <source>
        <strain evidence="2 3">CAIM 1920</strain>
    </source>
</reference>
<keyword evidence="3" id="KW-1185">Reference proteome</keyword>
<feature type="domain" description="YchJ-like middle NTF2-like" evidence="1">
    <location>
        <begin position="1"/>
        <end position="97"/>
    </location>
</feature>
<organism evidence="2 3">
    <name type="scientific">Veronia pacifica</name>
    <dbReference type="NCBI Taxonomy" id="1080227"/>
    <lineage>
        <taxon>Bacteria</taxon>
        <taxon>Pseudomonadati</taxon>
        <taxon>Pseudomonadota</taxon>
        <taxon>Gammaproteobacteria</taxon>
        <taxon>Vibrionales</taxon>
        <taxon>Vibrionaceae</taxon>
        <taxon>Veronia</taxon>
    </lineage>
</organism>
<gene>
    <name evidence="2" type="ORF">A8L45_02385</name>
</gene>
<dbReference type="NCBIfam" id="NF002592">
    <property type="entry name" value="PRK02250.1"/>
    <property type="match status" value="1"/>
</dbReference>
<proteinExistence type="predicted"/>
<name>A0A1C3ERW0_9GAMM</name>
<evidence type="ECO:0000313" key="3">
    <source>
        <dbReference type="Proteomes" id="UP000094936"/>
    </source>
</evidence>
<accession>A0A1C3ERW0</accession>
<dbReference type="SUPFAM" id="SSF103642">
    <property type="entry name" value="Sec-C motif"/>
    <property type="match status" value="1"/>
</dbReference>
<dbReference type="EMBL" id="LYBM01000002">
    <property type="protein sequence ID" value="ODA35982.1"/>
    <property type="molecule type" value="Genomic_DNA"/>
</dbReference>
<dbReference type="InterPro" id="IPR004027">
    <property type="entry name" value="SEC_C_motif"/>
</dbReference>
<dbReference type="Pfam" id="PF17775">
    <property type="entry name" value="YchJ_M-like"/>
    <property type="match status" value="1"/>
</dbReference>
<dbReference type="Pfam" id="PF02810">
    <property type="entry name" value="SEC-C"/>
    <property type="match status" value="1"/>
</dbReference>
<dbReference type="AlphaFoldDB" id="A0A1C3ERW0"/>
<sequence length="124" mass="13988">MRARYAAHELGLVDFVVSTYHPSCQAEQHRQGIEDSIKSDWLGLQVINSSIDESGKQGYVEFKAHYSDQGQQFCLHEKSRFLLENVNNKPLWFYIDGVFPGTIKAGRNDPCPCGSGKKFKKCCG</sequence>
<protein>
    <recommendedName>
        <fullName evidence="1">YchJ-like middle NTF2-like domain-containing protein</fullName>
    </recommendedName>
</protein>
<evidence type="ECO:0000313" key="2">
    <source>
        <dbReference type="EMBL" id="ODA35982.1"/>
    </source>
</evidence>
<dbReference type="InterPro" id="IPR032710">
    <property type="entry name" value="NTF2-like_dom_sf"/>
</dbReference>
<dbReference type="Gene3D" id="3.10.450.50">
    <property type="match status" value="1"/>
</dbReference>
<dbReference type="Proteomes" id="UP000094936">
    <property type="component" value="Unassembled WGS sequence"/>
</dbReference>
<dbReference type="PANTHER" id="PTHR33747">
    <property type="entry name" value="UPF0225 PROTEIN SCO1677"/>
    <property type="match status" value="1"/>
</dbReference>
<evidence type="ECO:0000259" key="1">
    <source>
        <dbReference type="Pfam" id="PF17775"/>
    </source>
</evidence>
<dbReference type="InterPro" id="IPR048469">
    <property type="entry name" value="YchJ-like_M"/>
</dbReference>
<dbReference type="PANTHER" id="PTHR33747:SF1">
    <property type="entry name" value="ADENYLATE CYCLASE-ASSOCIATED CAP C-TERMINAL DOMAIN-CONTAINING PROTEIN"/>
    <property type="match status" value="1"/>
</dbReference>
<dbReference type="SUPFAM" id="SSF54427">
    <property type="entry name" value="NTF2-like"/>
    <property type="match status" value="1"/>
</dbReference>
<dbReference type="STRING" id="1080227.A8L45_02385"/>